<name>A0A5S3UQE3_9GAMM</name>
<evidence type="ECO:0000313" key="2">
    <source>
        <dbReference type="Proteomes" id="UP000305729"/>
    </source>
</evidence>
<protein>
    <submittedName>
        <fullName evidence="1">Uncharacterized protein</fullName>
    </submittedName>
</protein>
<sequence>MTKCRLGCNSHPKGFREITRQLGSQYGALITLVAFQQTEANNKNSRHSVPSDVLKSQVDRLQWPARSEGHRMLVIGNQGVELSRTGRF</sequence>
<proteinExistence type="predicted"/>
<gene>
    <name evidence="1" type="ORF">CWC22_012070</name>
</gene>
<dbReference type="RefSeq" id="WP_138539603.1">
    <property type="nucleotide sequence ID" value="NZ_CP045429.1"/>
</dbReference>
<dbReference type="Proteomes" id="UP000305729">
    <property type="component" value="Chromosome 1"/>
</dbReference>
<accession>A0A5S3UQE3</accession>
<dbReference type="EMBL" id="CP045429">
    <property type="protein sequence ID" value="QPB83687.1"/>
    <property type="molecule type" value="Genomic_DNA"/>
</dbReference>
<dbReference type="AlphaFoldDB" id="A0A5S3UQE3"/>
<evidence type="ECO:0000313" key="1">
    <source>
        <dbReference type="EMBL" id="QPB83687.1"/>
    </source>
</evidence>
<organism evidence="1 2">
    <name type="scientific">Pseudoalteromonas rubra</name>
    <dbReference type="NCBI Taxonomy" id="43658"/>
    <lineage>
        <taxon>Bacteria</taxon>
        <taxon>Pseudomonadati</taxon>
        <taxon>Pseudomonadota</taxon>
        <taxon>Gammaproteobacteria</taxon>
        <taxon>Alteromonadales</taxon>
        <taxon>Pseudoalteromonadaceae</taxon>
        <taxon>Pseudoalteromonas</taxon>
    </lineage>
</organism>
<reference evidence="1 2" key="1">
    <citation type="submission" date="2019-10" db="EMBL/GenBank/DDBJ databases">
        <title>Pseudoalteromonas rubra S4059.</title>
        <authorList>
            <person name="Paulsen S."/>
            <person name="Wang X."/>
        </authorList>
    </citation>
    <scope>NUCLEOTIDE SEQUENCE [LARGE SCALE GENOMIC DNA]</scope>
    <source>
        <strain evidence="1 2">S4059</strain>
    </source>
</reference>